<dbReference type="PANTHER" id="PTHR46569:SF1">
    <property type="entry name" value="E3 UBIQUITIN-PROTEIN LIGASE RFWD3-RELATED"/>
    <property type="match status" value="1"/>
</dbReference>
<dbReference type="EMBL" id="NIVC01000222">
    <property type="protein sequence ID" value="PAA87666.1"/>
    <property type="molecule type" value="Genomic_DNA"/>
</dbReference>
<dbReference type="Gene3D" id="3.30.40.10">
    <property type="entry name" value="Zinc/RING finger domain, C3HC4 (zinc finger)"/>
    <property type="match status" value="1"/>
</dbReference>
<evidence type="ECO:0000313" key="7">
    <source>
        <dbReference type="Proteomes" id="UP000215902"/>
    </source>
</evidence>
<dbReference type="InterPro" id="IPR052639">
    <property type="entry name" value="TRAIP_ubiq-protein_ligase"/>
</dbReference>
<keyword evidence="1 3" id="KW-0479">Metal-binding</keyword>
<feature type="domain" description="RING-type" evidence="5">
    <location>
        <begin position="19"/>
        <end position="60"/>
    </location>
</feature>
<dbReference type="OrthoDB" id="8062037at2759"/>
<gene>
    <name evidence="6" type="ORF">BOX15_Mlig024942g1</name>
</gene>
<dbReference type="Pfam" id="PF13639">
    <property type="entry name" value="zf-RING_2"/>
    <property type="match status" value="1"/>
</dbReference>
<keyword evidence="7" id="KW-1185">Reference proteome</keyword>
<sequence>MAECMTMSLSATAKPSASCLICTSNFDEFSDMAALPCGHVFHSHCAGEWFKQSQTCPQCRRRLRNPQKDQLKIYLSFGDQENSSEDRTGDGAELPGLAELRAKLAEVTKEQELAKQQESENCQLMQLLAQEYEQMSDEARKLRAQLDEEGLVRKRLEGRLHQLEARNADQKRNNARMLDQLQDSQQEVIELMDSLEIEKSRNMDLADKILAVEAESFQLSKRLNSFHLATRHLLLSEAGANSCKKTEESSFGSLPILPIVGEAEIRTSDHSIDGVNAL</sequence>
<protein>
    <recommendedName>
        <fullName evidence="5">RING-type domain-containing protein</fullName>
    </recommendedName>
</protein>
<dbReference type="SUPFAM" id="SSF57850">
    <property type="entry name" value="RING/U-box"/>
    <property type="match status" value="1"/>
</dbReference>
<dbReference type="GO" id="GO:0061630">
    <property type="term" value="F:ubiquitin protein ligase activity"/>
    <property type="evidence" value="ECO:0007669"/>
    <property type="project" value="TreeGrafter"/>
</dbReference>
<dbReference type="GO" id="GO:0008270">
    <property type="term" value="F:zinc ion binding"/>
    <property type="evidence" value="ECO:0007669"/>
    <property type="project" value="UniProtKB-KW"/>
</dbReference>
<dbReference type="PANTHER" id="PTHR46569">
    <property type="entry name" value="E3 UBIQUITIN-PROTEIN LIGASE TRAIP"/>
    <property type="match status" value="1"/>
</dbReference>
<keyword evidence="1 3" id="KW-0863">Zinc-finger</keyword>
<evidence type="ECO:0000256" key="2">
    <source>
        <dbReference type="ARBA" id="ARBA00022833"/>
    </source>
</evidence>
<evidence type="ECO:0000256" key="3">
    <source>
        <dbReference type="PROSITE-ProRule" id="PRU00175"/>
    </source>
</evidence>
<dbReference type="InterPro" id="IPR013083">
    <property type="entry name" value="Znf_RING/FYVE/PHD"/>
</dbReference>
<proteinExistence type="predicted"/>
<dbReference type="InterPro" id="IPR001841">
    <property type="entry name" value="Znf_RING"/>
</dbReference>
<dbReference type="GO" id="GO:0005634">
    <property type="term" value="C:nucleus"/>
    <property type="evidence" value="ECO:0007669"/>
    <property type="project" value="TreeGrafter"/>
</dbReference>
<reference evidence="6 7" key="1">
    <citation type="submission" date="2017-06" db="EMBL/GenBank/DDBJ databases">
        <title>A platform for efficient transgenesis in Macrostomum lignano, a flatworm model organism for stem cell research.</title>
        <authorList>
            <person name="Berezikov E."/>
        </authorList>
    </citation>
    <scope>NUCLEOTIDE SEQUENCE [LARGE SCALE GENOMIC DNA]</scope>
    <source>
        <strain evidence="6">DV1</strain>
        <tissue evidence="6">Whole organism</tissue>
    </source>
</reference>
<keyword evidence="2" id="KW-0862">Zinc</keyword>
<dbReference type="PROSITE" id="PS50089">
    <property type="entry name" value="ZF_RING_2"/>
    <property type="match status" value="1"/>
</dbReference>
<evidence type="ECO:0000256" key="4">
    <source>
        <dbReference type="SAM" id="Coils"/>
    </source>
</evidence>
<organism evidence="6 7">
    <name type="scientific">Macrostomum lignano</name>
    <dbReference type="NCBI Taxonomy" id="282301"/>
    <lineage>
        <taxon>Eukaryota</taxon>
        <taxon>Metazoa</taxon>
        <taxon>Spiralia</taxon>
        <taxon>Lophotrochozoa</taxon>
        <taxon>Platyhelminthes</taxon>
        <taxon>Rhabditophora</taxon>
        <taxon>Macrostomorpha</taxon>
        <taxon>Macrostomida</taxon>
        <taxon>Macrostomidae</taxon>
        <taxon>Macrostomum</taxon>
    </lineage>
</organism>
<dbReference type="Proteomes" id="UP000215902">
    <property type="component" value="Unassembled WGS sequence"/>
</dbReference>
<dbReference type="GO" id="GO:0090734">
    <property type="term" value="C:site of DNA damage"/>
    <property type="evidence" value="ECO:0007669"/>
    <property type="project" value="TreeGrafter"/>
</dbReference>
<dbReference type="STRING" id="282301.A0A267GNR7"/>
<dbReference type="SMART" id="SM00184">
    <property type="entry name" value="RING"/>
    <property type="match status" value="1"/>
</dbReference>
<evidence type="ECO:0000256" key="1">
    <source>
        <dbReference type="ARBA" id="ARBA00022771"/>
    </source>
</evidence>
<evidence type="ECO:0000259" key="5">
    <source>
        <dbReference type="PROSITE" id="PS50089"/>
    </source>
</evidence>
<evidence type="ECO:0000313" key="6">
    <source>
        <dbReference type="EMBL" id="PAA87666.1"/>
    </source>
</evidence>
<name>A0A267GNR7_9PLAT</name>
<accession>A0A267GNR7</accession>
<dbReference type="GO" id="GO:0016567">
    <property type="term" value="P:protein ubiquitination"/>
    <property type="evidence" value="ECO:0007669"/>
    <property type="project" value="TreeGrafter"/>
</dbReference>
<feature type="coiled-coil region" evidence="4">
    <location>
        <begin position="97"/>
        <end position="198"/>
    </location>
</feature>
<comment type="caution">
    <text evidence="6">The sequence shown here is derived from an EMBL/GenBank/DDBJ whole genome shotgun (WGS) entry which is preliminary data.</text>
</comment>
<keyword evidence="4" id="KW-0175">Coiled coil</keyword>
<dbReference type="AlphaFoldDB" id="A0A267GNR7"/>
<dbReference type="GO" id="GO:0031297">
    <property type="term" value="P:replication fork processing"/>
    <property type="evidence" value="ECO:0007669"/>
    <property type="project" value="TreeGrafter"/>
</dbReference>